<proteinExistence type="predicted"/>
<name>A0A7K0BLL9_9ACTN</name>
<evidence type="ECO:0000313" key="2">
    <source>
        <dbReference type="Proteomes" id="UP000487268"/>
    </source>
</evidence>
<evidence type="ECO:0000313" key="1">
    <source>
        <dbReference type="EMBL" id="MQY02079.1"/>
    </source>
</evidence>
<dbReference type="EMBL" id="WEGH01000001">
    <property type="protein sequence ID" value="MQY02079.1"/>
    <property type="molecule type" value="Genomic_DNA"/>
</dbReference>
<organism evidence="1 2">
    <name type="scientific">Actinomadura macrotermitis</name>
    <dbReference type="NCBI Taxonomy" id="2585200"/>
    <lineage>
        <taxon>Bacteria</taxon>
        <taxon>Bacillati</taxon>
        <taxon>Actinomycetota</taxon>
        <taxon>Actinomycetes</taxon>
        <taxon>Streptosporangiales</taxon>
        <taxon>Thermomonosporaceae</taxon>
        <taxon>Actinomadura</taxon>
    </lineage>
</organism>
<gene>
    <name evidence="1" type="ORF">ACRB68_01060</name>
</gene>
<comment type="caution">
    <text evidence="1">The sequence shown here is derived from an EMBL/GenBank/DDBJ whole genome shotgun (WGS) entry which is preliminary data.</text>
</comment>
<reference evidence="1 2" key="1">
    <citation type="submission" date="2019-10" db="EMBL/GenBank/DDBJ databases">
        <title>Actinomadura rubteroloni sp. nov. and Actinomadura macrotermitis sp. nov., isolated from the gut of fungus growing-termite Macrotermes natalensis.</title>
        <authorList>
            <person name="Benndorf R."/>
            <person name="Martin K."/>
            <person name="Kuefner M."/>
            <person name="De Beer W."/>
            <person name="Kaster A.-K."/>
            <person name="Vollmers J."/>
            <person name="Poulsen M."/>
            <person name="Beemelmanns C."/>
        </authorList>
    </citation>
    <scope>NUCLEOTIDE SEQUENCE [LARGE SCALE GENOMIC DNA]</scope>
    <source>
        <strain evidence="1 2">RB68</strain>
    </source>
</reference>
<accession>A0A7K0BLL9</accession>
<keyword evidence="2" id="KW-1185">Reference proteome</keyword>
<dbReference type="Proteomes" id="UP000487268">
    <property type="component" value="Unassembled WGS sequence"/>
</dbReference>
<protein>
    <submittedName>
        <fullName evidence="1">Uncharacterized protein</fullName>
    </submittedName>
</protein>
<sequence length="318" mass="33796">MDPSMARAVGSAGSALSKYAVRAALGTPRRRALEGVYRQAIEHAVRKVAADEGTTDFDLQHAVGLLELMVGAAAEGDLPLLDSGVAADGTALSRWREIASEQGLDAGTFPLPFEKLIDHLLKGVAAEALHTAVDAEGNALFPAVAAAHLADLRHSMRTLTRTIVPDGRLRAALAAAYASCRDRDRMLHTPDVLLALMHLSDGSVTACFERVRTGLAGRVTGSLERFQAAPVDTFQPFDWVERPEMRQAQLYAWVHGAATVNGPLLLLGVLDTPSGTRDALLTALGDGVEPLRLAAISRIDPITPARTPGIFFEGLEDA</sequence>
<dbReference type="AlphaFoldDB" id="A0A7K0BLL9"/>